<evidence type="ECO:0000259" key="3">
    <source>
        <dbReference type="Pfam" id="PF08241"/>
    </source>
</evidence>
<dbReference type="SUPFAM" id="SSF53335">
    <property type="entry name" value="S-adenosyl-L-methionine-dependent methyltransferases"/>
    <property type="match status" value="1"/>
</dbReference>
<comment type="similarity">
    <text evidence="2">Belongs to the class I-like SAM-binding methyltransferase superfamily. Erg6/SMT family.</text>
</comment>
<feature type="domain" description="Methyltransferase type 11" evidence="3">
    <location>
        <begin position="123"/>
        <end position="221"/>
    </location>
</feature>
<evidence type="ECO:0000313" key="5">
    <source>
        <dbReference type="Proteomes" id="UP000053841"/>
    </source>
</evidence>
<dbReference type="GO" id="GO:0006696">
    <property type="term" value="P:ergosterol biosynthetic process"/>
    <property type="evidence" value="ECO:0007669"/>
    <property type="project" value="TreeGrafter"/>
</dbReference>
<evidence type="ECO:0000256" key="1">
    <source>
        <dbReference type="ARBA" id="ARBA00022679"/>
    </source>
</evidence>
<dbReference type="OrthoDB" id="540004at2759"/>
<dbReference type="Pfam" id="PF08241">
    <property type="entry name" value="Methyltransf_11"/>
    <property type="match status" value="1"/>
</dbReference>
<evidence type="ECO:0000256" key="2">
    <source>
        <dbReference type="ARBA" id="ARBA00038188"/>
    </source>
</evidence>
<dbReference type="EMBL" id="KI965126">
    <property type="protein sequence ID" value="EUC26796.1"/>
    <property type="molecule type" value="Genomic_DNA"/>
</dbReference>
<dbReference type="InterPro" id="IPR013216">
    <property type="entry name" value="Methyltransf_11"/>
</dbReference>
<gene>
    <name evidence="4" type="ORF">COCCADRAFT_42236</name>
</gene>
<sequence length="325" mass="37121">MRKFLRRRWISKIHDEKLLKILPNTKRYEGRTFRRRYVGAFLFLLASVLIGLVASTDGPEPSVEAYYSSLESRLGYWLLLGNVRHCGLYAKGQLSPFPISKAQRAMENKLYRRLGLKPGDRVLDAGAGSGYVAMTMARRGLDVQAIDITPHHIADAKKNIEKYGLQDRIKVGYANYHNLSQFPDASFDGIYTMETFVHADDPIRVLNNFKRLLKTGGVLVLHEADISRDSGKLHDVLRLSHCQNTLPEGAYEELVKAAGFKDFSLEDLTDEVLPMWRLFGVLCYVPYQIFKLFGIQDRFINVMAGTDTWLNWGDRRYISVRAVKP</sequence>
<dbReference type="GO" id="GO:0005783">
    <property type="term" value="C:endoplasmic reticulum"/>
    <property type="evidence" value="ECO:0007669"/>
    <property type="project" value="TreeGrafter"/>
</dbReference>
<dbReference type="eggNOG" id="KOG1269">
    <property type="taxonomic scope" value="Eukaryota"/>
</dbReference>
<dbReference type="GO" id="GO:0003838">
    <property type="term" value="F:sterol 24-C-methyltransferase activity"/>
    <property type="evidence" value="ECO:0007669"/>
    <property type="project" value="TreeGrafter"/>
</dbReference>
<dbReference type="AlphaFoldDB" id="W6Y689"/>
<organism evidence="4 5">
    <name type="scientific">Cochliobolus carbonum (strain 26-R-13)</name>
    <name type="common">Maize leaf spot fungus</name>
    <name type="synonym">Bipolaris zeicola</name>
    <dbReference type="NCBI Taxonomy" id="930089"/>
    <lineage>
        <taxon>Eukaryota</taxon>
        <taxon>Fungi</taxon>
        <taxon>Dikarya</taxon>
        <taxon>Ascomycota</taxon>
        <taxon>Pezizomycotina</taxon>
        <taxon>Dothideomycetes</taxon>
        <taxon>Pleosporomycetidae</taxon>
        <taxon>Pleosporales</taxon>
        <taxon>Pleosporineae</taxon>
        <taxon>Pleosporaceae</taxon>
        <taxon>Bipolaris</taxon>
    </lineage>
</organism>
<dbReference type="InterPro" id="IPR029063">
    <property type="entry name" value="SAM-dependent_MTases_sf"/>
</dbReference>
<dbReference type="PANTHER" id="PTHR44068:SF1">
    <property type="entry name" value="HYPOTHETICAL LOC100005854"/>
    <property type="match status" value="1"/>
</dbReference>
<dbReference type="STRING" id="930089.W6Y689"/>
<dbReference type="InterPro" id="IPR050447">
    <property type="entry name" value="Erg6_SMT_methyltransf"/>
</dbReference>
<dbReference type="KEGG" id="bze:COCCADRAFT_42236"/>
<dbReference type="Proteomes" id="UP000053841">
    <property type="component" value="Unassembled WGS sequence"/>
</dbReference>
<reference evidence="4 5" key="1">
    <citation type="journal article" date="2013" name="PLoS Genet.">
        <title>Comparative genome structure, secondary metabolite, and effector coding capacity across Cochliobolus pathogens.</title>
        <authorList>
            <person name="Condon B.J."/>
            <person name="Leng Y."/>
            <person name="Wu D."/>
            <person name="Bushley K.E."/>
            <person name="Ohm R.A."/>
            <person name="Otillar R."/>
            <person name="Martin J."/>
            <person name="Schackwitz W."/>
            <person name="Grimwood J."/>
            <person name="MohdZainudin N."/>
            <person name="Xue C."/>
            <person name="Wang R."/>
            <person name="Manning V.A."/>
            <person name="Dhillon B."/>
            <person name="Tu Z.J."/>
            <person name="Steffenson B.J."/>
            <person name="Salamov A."/>
            <person name="Sun H."/>
            <person name="Lowry S."/>
            <person name="LaButti K."/>
            <person name="Han J."/>
            <person name="Copeland A."/>
            <person name="Lindquist E."/>
            <person name="Barry K."/>
            <person name="Schmutz J."/>
            <person name="Baker S.E."/>
            <person name="Ciuffetti L.M."/>
            <person name="Grigoriev I.V."/>
            <person name="Zhong S."/>
            <person name="Turgeon B.G."/>
        </authorList>
    </citation>
    <scope>NUCLEOTIDE SEQUENCE [LARGE SCALE GENOMIC DNA]</scope>
    <source>
        <strain evidence="4 5">26-R-13</strain>
    </source>
</reference>
<keyword evidence="1" id="KW-0808">Transferase</keyword>
<dbReference type="HOGENOM" id="CLU_039068_2_1_1"/>
<dbReference type="Gene3D" id="3.40.50.150">
    <property type="entry name" value="Vaccinia Virus protein VP39"/>
    <property type="match status" value="1"/>
</dbReference>
<proteinExistence type="inferred from homology"/>
<dbReference type="GeneID" id="19149666"/>
<protein>
    <recommendedName>
        <fullName evidence="3">Methyltransferase type 11 domain-containing protein</fullName>
    </recommendedName>
</protein>
<keyword evidence="5" id="KW-1185">Reference proteome</keyword>
<name>W6Y689_COCC2</name>
<accession>W6Y689</accession>
<evidence type="ECO:0000313" key="4">
    <source>
        <dbReference type="EMBL" id="EUC26796.1"/>
    </source>
</evidence>
<dbReference type="PANTHER" id="PTHR44068">
    <property type="entry name" value="ZGC:194242"/>
    <property type="match status" value="1"/>
</dbReference>
<dbReference type="RefSeq" id="XP_007718898.1">
    <property type="nucleotide sequence ID" value="XM_007720708.1"/>
</dbReference>
<dbReference type="CDD" id="cd02440">
    <property type="entry name" value="AdoMet_MTases"/>
    <property type="match status" value="1"/>
</dbReference>